<feature type="non-terminal residue" evidence="1">
    <location>
        <position position="1"/>
    </location>
</feature>
<evidence type="ECO:0000313" key="2">
    <source>
        <dbReference type="Proteomes" id="UP001152795"/>
    </source>
</evidence>
<proteinExistence type="predicted"/>
<comment type="caution">
    <text evidence="1">The sequence shown here is derived from an EMBL/GenBank/DDBJ whole genome shotgun (WGS) entry which is preliminary data.</text>
</comment>
<name>A0A6S7KP11_PARCT</name>
<dbReference type="EMBL" id="CACRXK020016458">
    <property type="protein sequence ID" value="CAB4029853.1"/>
    <property type="molecule type" value="Genomic_DNA"/>
</dbReference>
<accession>A0A6S7KP11</accession>
<organism evidence="1 2">
    <name type="scientific">Paramuricea clavata</name>
    <name type="common">Red gorgonian</name>
    <name type="synonym">Violescent sea-whip</name>
    <dbReference type="NCBI Taxonomy" id="317549"/>
    <lineage>
        <taxon>Eukaryota</taxon>
        <taxon>Metazoa</taxon>
        <taxon>Cnidaria</taxon>
        <taxon>Anthozoa</taxon>
        <taxon>Octocorallia</taxon>
        <taxon>Malacalcyonacea</taxon>
        <taxon>Plexauridae</taxon>
        <taxon>Paramuricea</taxon>
    </lineage>
</organism>
<gene>
    <name evidence="1" type="ORF">PACLA_8A074297</name>
</gene>
<evidence type="ECO:0000313" key="1">
    <source>
        <dbReference type="EMBL" id="CAB4029853.1"/>
    </source>
</evidence>
<sequence length="150" mass="17122">GAVSETDEISVSDHNGVMNRYQAREALRQANLEELGFNKTIESSTGTDENGKKRKKSVLRYLVKDECSQAKAWQEKLEKKLPPNFFSSTVSRTFARDVKDRVSGRPTKYCLIGLEMTSTVPLSKRIRPKRGWLIRIDISVEIDLKAKIKY</sequence>
<dbReference type="AlphaFoldDB" id="A0A6S7KP11"/>
<reference evidence="1" key="1">
    <citation type="submission" date="2020-04" db="EMBL/GenBank/DDBJ databases">
        <authorList>
            <person name="Alioto T."/>
            <person name="Alioto T."/>
            <person name="Gomez Garrido J."/>
        </authorList>
    </citation>
    <scope>NUCLEOTIDE SEQUENCE</scope>
    <source>
        <strain evidence="1">A484AB</strain>
    </source>
</reference>
<dbReference type="Proteomes" id="UP001152795">
    <property type="component" value="Unassembled WGS sequence"/>
</dbReference>
<keyword evidence="2" id="KW-1185">Reference proteome</keyword>
<protein>
    <submittedName>
        <fullName evidence="1">Uncharacterized protein</fullName>
    </submittedName>
</protein>